<reference evidence="2" key="1">
    <citation type="journal article" date="2014" name="Int. J. Syst. Evol. Microbiol.">
        <title>Complete genome sequence of Corynebacterium casei LMG S-19264T (=DSM 44701T), isolated from a smear-ripened cheese.</title>
        <authorList>
            <consortium name="US DOE Joint Genome Institute (JGI-PGF)"/>
            <person name="Walter F."/>
            <person name="Albersmeier A."/>
            <person name="Kalinowski J."/>
            <person name="Ruckert C."/>
        </authorList>
    </citation>
    <scope>NUCLEOTIDE SEQUENCE</scope>
    <source>
        <strain evidence="2">CGMCC 1.12987</strain>
    </source>
</reference>
<keyword evidence="1" id="KW-0472">Membrane</keyword>
<gene>
    <name evidence="2" type="primary">ypjA</name>
    <name evidence="2" type="ORF">GCM10010916_02840</name>
</gene>
<organism evidence="2 3">
    <name type="scientific">Paenibacillus abyssi</name>
    <dbReference type="NCBI Taxonomy" id="1340531"/>
    <lineage>
        <taxon>Bacteria</taxon>
        <taxon>Bacillati</taxon>
        <taxon>Bacillota</taxon>
        <taxon>Bacilli</taxon>
        <taxon>Bacillales</taxon>
        <taxon>Paenibacillaceae</taxon>
        <taxon>Paenibacillus</taxon>
    </lineage>
</organism>
<dbReference type="PANTHER" id="PTHR40042:SF1">
    <property type="entry name" value="DUF1405 DOMAIN-CONTAINING PROTEIN"/>
    <property type="match status" value="1"/>
</dbReference>
<sequence length="221" mass="25560">MPVSLLMFWSRSFLLNRSFLWILFAVNLLGTIYGYMWYGDQLVDTLNNHPLWRIVFVPDSPTASLFFTAALLFLLFPPQSPSRPFRAFRMIIEALAVVTSVKYGIWAVAMIFGGAAQGDSLVLQDWMLVASHLGMAIEGLLYVRFMTFGRLTAVIATLWLLMNNTMDYRYEIYPWLPSVLRDDIAAIERFTYGLSLFSCLIVFLSLQHKKIYWLKRTKRQS</sequence>
<dbReference type="Pfam" id="PF07187">
    <property type="entry name" value="DUF1405"/>
    <property type="match status" value="1"/>
</dbReference>
<name>A0A917CKY8_9BACL</name>
<feature type="transmembrane region" description="Helical" evidence="1">
    <location>
        <begin position="148"/>
        <end position="166"/>
    </location>
</feature>
<dbReference type="Proteomes" id="UP000644756">
    <property type="component" value="Unassembled WGS sequence"/>
</dbReference>
<evidence type="ECO:0000256" key="1">
    <source>
        <dbReference type="SAM" id="Phobius"/>
    </source>
</evidence>
<evidence type="ECO:0000313" key="3">
    <source>
        <dbReference type="Proteomes" id="UP000644756"/>
    </source>
</evidence>
<evidence type="ECO:0008006" key="4">
    <source>
        <dbReference type="Google" id="ProtNLM"/>
    </source>
</evidence>
<evidence type="ECO:0000313" key="2">
    <source>
        <dbReference type="EMBL" id="GGF88960.1"/>
    </source>
</evidence>
<feature type="transmembrane region" description="Helical" evidence="1">
    <location>
        <begin position="20"/>
        <end position="38"/>
    </location>
</feature>
<accession>A0A917CKY8</accession>
<protein>
    <recommendedName>
        <fullName evidence="4">DUF1405 domain-containing protein</fullName>
    </recommendedName>
</protein>
<keyword evidence="1" id="KW-1133">Transmembrane helix</keyword>
<dbReference type="AlphaFoldDB" id="A0A917CKY8"/>
<dbReference type="PANTHER" id="PTHR40042">
    <property type="entry name" value="HYPOTHETICAL MEMBRANE SPANNING PROTEIN"/>
    <property type="match status" value="1"/>
</dbReference>
<keyword evidence="1" id="KW-0812">Transmembrane</keyword>
<proteinExistence type="predicted"/>
<keyword evidence="3" id="KW-1185">Reference proteome</keyword>
<dbReference type="EMBL" id="BMGR01000001">
    <property type="protein sequence ID" value="GGF88960.1"/>
    <property type="molecule type" value="Genomic_DNA"/>
</dbReference>
<dbReference type="InterPro" id="IPR009845">
    <property type="entry name" value="DUF1405"/>
</dbReference>
<comment type="caution">
    <text evidence="2">The sequence shown here is derived from an EMBL/GenBank/DDBJ whole genome shotgun (WGS) entry which is preliminary data.</text>
</comment>
<reference evidence="2" key="2">
    <citation type="submission" date="2020-09" db="EMBL/GenBank/DDBJ databases">
        <authorList>
            <person name="Sun Q."/>
            <person name="Zhou Y."/>
        </authorList>
    </citation>
    <scope>NUCLEOTIDE SEQUENCE</scope>
    <source>
        <strain evidence="2">CGMCC 1.12987</strain>
    </source>
</reference>
<feature type="transmembrane region" description="Helical" evidence="1">
    <location>
        <begin position="50"/>
        <end position="76"/>
    </location>
</feature>
<feature type="transmembrane region" description="Helical" evidence="1">
    <location>
        <begin position="88"/>
        <end position="114"/>
    </location>
</feature>